<dbReference type="AlphaFoldDB" id="A0A3B0VUW4"/>
<comment type="similarity">
    <text evidence="2">Belongs to the peptidase M24B family.</text>
</comment>
<dbReference type="GO" id="GO:0005829">
    <property type="term" value="C:cytosol"/>
    <property type="evidence" value="ECO:0007669"/>
    <property type="project" value="TreeGrafter"/>
</dbReference>
<evidence type="ECO:0000256" key="5">
    <source>
        <dbReference type="ARBA" id="ARBA00023211"/>
    </source>
</evidence>
<keyword evidence="5" id="KW-0464">Manganese</keyword>
<dbReference type="CDD" id="cd01087">
    <property type="entry name" value="Prolidase"/>
    <property type="match status" value="1"/>
</dbReference>
<sequence>MIKTSEYIKRRKQLMKIAGNHSITLLSSRPELLRNGDVYHYYRQDSDFYYLTGFNEPDAILALIPSQTGQQQILFCREAEPKKIMWDGPMVGTQGAVDDYGFDAAYDIKEIDRRLPLLIQGCEKICFKIGDNDEFDQRLAQWVKSIETRKGQKSNTPEEFMSISHVIHDMRLYKSNAEIKCMKQAADIAAAAHIRMMQNCHPDSYEYELQAHYAFHLTQHQSHSSYPPIIGSGENGNILHYINNNQQMHSGDLVLIDAGAEYDFYASDITRTFPVNGKFSARQKDLYEVVLQAQLDAIEQVQAGKHWNEFHDAAAKTISQGLLDLKILKGNLAQVLEEKTYANYYMHMTGHWLGLDVHDVGDYRVDDLWVELEENMVLTVEPGLYISEQANAPKEWRGMGIRIEDDIQVTKKGPVVLSHNAPKSINAIEQTMKG</sequence>
<dbReference type="GO" id="GO:0070006">
    <property type="term" value="F:metalloaminopeptidase activity"/>
    <property type="evidence" value="ECO:0007669"/>
    <property type="project" value="InterPro"/>
</dbReference>
<dbReference type="FunFam" id="3.90.230.10:FF:000002">
    <property type="entry name" value="Xaa-Pro aminopeptidase 3"/>
    <property type="match status" value="1"/>
</dbReference>
<keyword evidence="3" id="KW-0479">Metal-binding</keyword>
<keyword evidence="4 7" id="KW-0378">Hydrolase</keyword>
<organism evidence="7">
    <name type="scientific">hydrothermal vent metagenome</name>
    <dbReference type="NCBI Taxonomy" id="652676"/>
    <lineage>
        <taxon>unclassified sequences</taxon>
        <taxon>metagenomes</taxon>
        <taxon>ecological metagenomes</taxon>
    </lineage>
</organism>
<dbReference type="GO" id="GO:0030145">
    <property type="term" value="F:manganese ion binding"/>
    <property type="evidence" value="ECO:0007669"/>
    <property type="project" value="InterPro"/>
</dbReference>
<feature type="domain" description="Aminopeptidase P N-terminal" evidence="6">
    <location>
        <begin position="2"/>
        <end position="136"/>
    </location>
</feature>
<dbReference type="EMBL" id="UOFA01000085">
    <property type="protein sequence ID" value="VAW44160.1"/>
    <property type="molecule type" value="Genomic_DNA"/>
</dbReference>
<dbReference type="SMART" id="SM01011">
    <property type="entry name" value="AMP_N"/>
    <property type="match status" value="1"/>
</dbReference>
<dbReference type="PANTHER" id="PTHR43226:SF4">
    <property type="entry name" value="XAA-PRO AMINOPEPTIDASE 3"/>
    <property type="match status" value="1"/>
</dbReference>
<dbReference type="Pfam" id="PF00557">
    <property type="entry name" value="Peptidase_M24"/>
    <property type="match status" value="1"/>
</dbReference>
<dbReference type="PANTHER" id="PTHR43226">
    <property type="entry name" value="XAA-PRO AMINOPEPTIDASE 3"/>
    <property type="match status" value="1"/>
</dbReference>
<dbReference type="InterPro" id="IPR000994">
    <property type="entry name" value="Pept_M24"/>
</dbReference>
<evidence type="ECO:0000256" key="4">
    <source>
        <dbReference type="ARBA" id="ARBA00022801"/>
    </source>
</evidence>
<dbReference type="EC" id="3.4.11.9" evidence="7"/>
<gene>
    <name evidence="7" type="ORF">MNBD_GAMMA02-1358</name>
</gene>
<dbReference type="SUPFAM" id="SSF53092">
    <property type="entry name" value="Creatinase/prolidase N-terminal domain"/>
    <property type="match status" value="1"/>
</dbReference>
<protein>
    <submittedName>
        <fullName evidence="7">Xaa-Pro aminopeptidase</fullName>
        <ecNumber evidence="7">3.4.11.9</ecNumber>
    </submittedName>
</protein>
<dbReference type="InterPro" id="IPR029149">
    <property type="entry name" value="Creatin/AminoP/Spt16_N"/>
</dbReference>
<evidence type="ECO:0000256" key="2">
    <source>
        <dbReference type="ARBA" id="ARBA00008766"/>
    </source>
</evidence>
<dbReference type="Gene3D" id="3.40.350.10">
    <property type="entry name" value="Creatinase/prolidase N-terminal domain"/>
    <property type="match status" value="1"/>
</dbReference>
<evidence type="ECO:0000256" key="1">
    <source>
        <dbReference type="ARBA" id="ARBA00001936"/>
    </source>
</evidence>
<evidence type="ECO:0000313" key="7">
    <source>
        <dbReference type="EMBL" id="VAW44160.1"/>
    </source>
</evidence>
<dbReference type="InterPro" id="IPR007865">
    <property type="entry name" value="Aminopep_P_N"/>
</dbReference>
<evidence type="ECO:0000259" key="6">
    <source>
        <dbReference type="SMART" id="SM01011"/>
    </source>
</evidence>
<reference evidence="7" key="1">
    <citation type="submission" date="2018-06" db="EMBL/GenBank/DDBJ databases">
        <authorList>
            <person name="Zhirakovskaya E."/>
        </authorList>
    </citation>
    <scope>NUCLEOTIDE SEQUENCE</scope>
</reference>
<dbReference type="GO" id="GO:0006508">
    <property type="term" value="P:proteolysis"/>
    <property type="evidence" value="ECO:0007669"/>
    <property type="project" value="TreeGrafter"/>
</dbReference>
<name>A0A3B0VUW4_9ZZZZ</name>
<keyword evidence="7" id="KW-0031">Aminopeptidase</keyword>
<dbReference type="InterPro" id="IPR036005">
    <property type="entry name" value="Creatinase/aminopeptidase-like"/>
</dbReference>
<proteinExistence type="inferred from homology"/>
<dbReference type="SUPFAM" id="SSF55920">
    <property type="entry name" value="Creatinase/aminopeptidase"/>
    <property type="match status" value="1"/>
</dbReference>
<comment type="cofactor">
    <cofactor evidence="1">
        <name>Mn(2+)</name>
        <dbReference type="ChEBI" id="CHEBI:29035"/>
    </cofactor>
</comment>
<dbReference type="Pfam" id="PF05195">
    <property type="entry name" value="AMP_N"/>
    <property type="match status" value="1"/>
</dbReference>
<evidence type="ECO:0000256" key="3">
    <source>
        <dbReference type="ARBA" id="ARBA00022723"/>
    </source>
</evidence>
<keyword evidence="7" id="KW-0645">Protease</keyword>
<dbReference type="Gene3D" id="3.90.230.10">
    <property type="entry name" value="Creatinase/methionine aminopeptidase superfamily"/>
    <property type="match status" value="1"/>
</dbReference>
<dbReference type="InterPro" id="IPR052433">
    <property type="entry name" value="X-Pro_dipept-like"/>
</dbReference>
<accession>A0A3B0VUW4</accession>